<feature type="signal peptide" evidence="2">
    <location>
        <begin position="1"/>
        <end position="20"/>
    </location>
</feature>
<feature type="compositionally biased region" description="Polar residues" evidence="1">
    <location>
        <begin position="355"/>
        <end position="369"/>
    </location>
</feature>
<comment type="caution">
    <text evidence="4">The sequence shown here is derived from an EMBL/GenBank/DDBJ whole genome shotgun (WGS) entry which is preliminary data.</text>
</comment>
<evidence type="ECO:0000256" key="1">
    <source>
        <dbReference type="SAM" id="MobiDB-lite"/>
    </source>
</evidence>
<gene>
    <name evidence="4" type="ORF">QRT05_10480</name>
</gene>
<keyword evidence="5" id="KW-1185">Reference proteome</keyword>
<dbReference type="RefSeq" id="WP_289447178.1">
    <property type="nucleotide sequence ID" value="NZ_JAUCGR010000002.1"/>
</dbReference>
<feature type="region of interest" description="Disordered" evidence="1">
    <location>
        <begin position="355"/>
        <end position="391"/>
    </location>
</feature>
<evidence type="ECO:0000256" key="2">
    <source>
        <dbReference type="SAM" id="SignalP"/>
    </source>
</evidence>
<name>A0ABT7S813_9CELL</name>
<evidence type="ECO:0000259" key="3">
    <source>
        <dbReference type="Pfam" id="PF08486"/>
    </source>
</evidence>
<proteinExistence type="predicted"/>
<feature type="domain" description="Sporulation stage II protein D amidase enhancer LytB N-terminal" evidence="3">
    <location>
        <begin position="470"/>
        <end position="573"/>
    </location>
</feature>
<protein>
    <submittedName>
        <fullName evidence="4">SpoIID/LytB domain-containing protein</fullName>
    </submittedName>
</protein>
<dbReference type="EMBL" id="JAUCGR010000002">
    <property type="protein sequence ID" value="MDM7831758.1"/>
    <property type="molecule type" value="Genomic_DNA"/>
</dbReference>
<reference evidence="4 5" key="1">
    <citation type="submission" date="2023-06" db="EMBL/GenBank/DDBJ databases">
        <title>Cellulomonas sp. MW9 Whole genome sequence.</title>
        <authorList>
            <person name="Park S."/>
        </authorList>
    </citation>
    <scope>NUCLEOTIDE SEQUENCE [LARGE SCALE GENOMIC DNA]</scope>
    <source>
        <strain evidence="4 5">MW9</strain>
    </source>
</reference>
<evidence type="ECO:0000313" key="5">
    <source>
        <dbReference type="Proteomes" id="UP001321453"/>
    </source>
</evidence>
<dbReference type="Proteomes" id="UP001321453">
    <property type="component" value="Unassembled WGS sequence"/>
</dbReference>
<evidence type="ECO:0000313" key="4">
    <source>
        <dbReference type="EMBL" id="MDM7831758.1"/>
    </source>
</evidence>
<organism evidence="4 5">
    <name type="scientific">Cellulomonas edaphi</name>
    <dbReference type="NCBI Taxonomy" id="3053468"/>
    <lineage>
        <taxon>Bacteria</taxon>
        <taxon>Bacillati</taxon>
        <taxon>Actinomycetota</taxon>
        <taxon>Actinomycetes</taxon>
        <taxon>Micrococcales</taxon>
        <taxon>Cellulomonadaceae</taxon>
        <taxon>Cellulomonas</taxon>
    </lineage>
</organism>
<accession>A0ABT7S813</accession>
<feature type="chain" id="PRO_5046863335" evidence="2">
    <location>
        <begin position="21"/>
        <end position="703"/>
    </location>
</feature>
<dbReference type="Pfam" id="PF08486">
    <property type="entry name" value="SpoIID"/>
    <property type="match status" value="1"/>
</dbReference>
<dbReference type="InterPro" id="IPR013693">
    <property type="entry name" value="SpoIID/LytB_N"/>
</dbReference>
<sequence>MAAALVLVGLSVAAPTVAQAATTTTYSLSAPTSVRLGSSATMKATWFTRGTGATGTVALQKYAGSTWVKVASVKLVAGRGSVSITPTATARYRLHSSKHTSAAKTVQVVRNWLSLGPTSASIKAGSAVTLSMRLTLNGKPAAGNVLLQRKSGSTWVTVSRLPVAATGSTTVVRPTVTTSYRLARSGVVSLTRTVTVDRDWAALTFSSRSLPSSGSPTTATATWYAAGKKANGTITLQQRIGSGSWTTAARIAVTDGTGSVTVKPASTRAYRLLAGSTSSPSVTVTVAVVIPTSFTINGSGFGHGIGMSQYGAYAMAQAGYTASGILKHYYTGVGVAQAAMPTAALSVQVYGPDASNSSYDDRTTSTSATVHGGGWRLRDNQVDPETGKAGSTVAYGTSTQTVGFKVAAGGKVSATIDGTVVSTDTVLRLHWKSTSYYSPSTTTDIYATVAGAQGSYRHGRLTVRNIGGLINVVNDLQLNTEYLYGIAEMPSSWGTKGAAALQAQVTAARSYALLKYQGGIKSSCACHIVDDVRDQNFTGWKKENEGTDGYYGKIWKKAVDATVSGTQGLLLTYGGEPVIAHYYSASGGGTLNSEDVWSAVVPYERSVDDPWSLKSTSGNPNVTWTATLSQAAARSYFGLPDVMSISVATYEGGGIRAMKATSSWGDTKTITGKSDALRSKLNAIADGYVKAPWIRSFKPVLPG</sequence>
<keyword evidence="2" id="KW-0732">Signal</keyword>